<dbReference type="InterPro" id="IPR004565">
    <property type="entry name" value="OM_lipoprot_LolB"/>
</dbReference>
<dbReference type="HAMAP" id="MF_00233">
    <property type="entry name" value="LolB"/>
    <property type="match status" value="1"/>
</dbReference>
<dbReference type="EMBL" id="CP021659">
    <property type="protein sequence ID" value="AWK14390.1"/>
    <property type="molecule type" value="Genomic_DNA"/>
</dbReference>
<evidence type="ECO:0000313" key="14">
    <source>
        <dbReference type="EMBL" id="AWK14390.1"/>
    </source>
</evidence>
<reference evidence="14 15" key="1">
    <citation type="submission" date="2017-05" db="EMBL/GenBank/DDBJ databases">
        <title>Genome sequence of Candidatus Fukatsuia symbiotica and Candidatus Hamiltonella defensa from Acyrthosiphon pisum strain 5D.</title>
        <authorList>
            <person name="Patel V.A."/>
            <person name="Chevignon G."/>
            <person name="Russell J.A."/>
            <person name="Oliver K.M."/>
        </authorList>
    </citation>
    <scope>NUCLEOTIDE SEQUENCE [LARGE SCALE GENOMIC DNA]</scope>
    <source>
        <strain evidence="14 15">5D</strain>
    </source>
</reference>
<evidence type="ECO:0000256" key="2">
    <source>
        <dbReference type="ARBA" id="ARBA00009696"/>
    </source>
</evidence>
<dbReference type="STRING" id="1878942.GCA_900128755_00716"/>
<evidence type="ECO:0000256" key="10">
    <source>
        <dbReference type="ARBA" id="ARBA00023186"/>
    </source>
</evidence>
<keyword evidence="11 13" id="KW-0998">Cell outer membrane</keyword>
<evidence type="ECO:0000256" key="8">
    <source>
        <dbReference type="ARBA" id="ARBA00023136"/>
    </source>
</evidence>
<evidence type="ECO:0000256" key="13">
    <source>
        <dbReference type="HAMAP-Rule" id="MF_00233"/>
    </source>
</evidence>
<dbReference type="RefSeq" id="WP_072549645.1">
    <property type="nucleotide sequence ID" value="NZ_CP021659.1"/>
</dbReference>
<proteinExistence type="inferred from homology"/>
<sequence length="207" mass="24459">MHKYRTLPLISLILTACTTLQPVSTTTDPNSSQWRQHEQQLQQVDQFQISGALAYFSDQQKVYTRFFWQQYSKERYRLVLTSPLGTTEFELRVEPTVTLLIDNQGKRYFSENPQEMMQKLTGMSLPLDNLRQWIVGLPGDSHDFTLDNQYRLKQINYQQDDQTWLVSYQNYNTGPTLQLPSRIELRQVKSGEGERRIKLKMDNWTLK</sequence>
<dbReference type="Gene3D" id="2.50.20.10">
    <property type="entry name" value="Lipoprotein localisation LolA/LolB/LppX"/>
    <property type="match status" value="1"/>
</dbReference>
<dbReference type="Pfam" id="PF03550">
    <property type="entry name" value="LolB"/>
    <property type="match status" value="1"/>
</dbReference>
<comment type="subcellular location">
    <subcellularLocation>
        <location evidence="1 13">Cell outer membrane</location>
        <topology evidence="1 13">Lipid-anchor</topology>
    </subcellularLocation>
</comment>
<evidence type="ECO:0000256" key="6">
    <source>
        <dbReference type="ARBA" id="ARBA00022729"/>
    </source>
</evidence>
<keyword evidence="9 13" id="KW-0564">Palmitate</keyword>
<dbReference type="GO" id="GO:0009279">
    <property type="term" value="C:cell outer membrane"/>
    <property type="evidence" value="ECO:0007669"/>
    <property type="project" value="UniProtKB-SubCell"/>
</dbReference>
<evidence type="ECO:0000256" key="3">
    <source>
        <dbReference type="ARBA" id="ARBA00011245"/>
    </source>
</evidence>
<keyword evidence="15" id="KW-1185">Reference proteome</keyword>
<evidence type="ECO:0000256" key="5">
    <source>
        <dbReference type="ARBA" id="ARBA00022448"/>
    </source>
</evidence>
<comment type="similarity">
    <text evidence="2 13">Belongs to the LolB family.</text>
</comment>
<keyword evidence="10 13" id="KW-0143">Chaperone</keyword>
<dbReference type="GO" id="GO:0015031">
    <property type="term" value="P:protein transport"/>
    <property type="evidence" value="ECO:0007669"/>
    <property type="project" value="UniProtKB-KW"/>
</dbReference>
<evidence type="ECO:0000256" key="7">
    <source>
        <dbReference type="ARBA" id="ARBA00022927"/>
    </source>
</evidence>
<dbReference type="GO" id="GO:0044874">
    <property type="term" value="P:lipoprotein localization to outer membrane"/>
    <property type="evidence" value="ECO:0007669"/>
    <property type="project" value="UniProtKB-UniRule"/>
</dbReference>
<organism evidence="14 15">
    <name type="scientific">Candidatus Fukatsuia symbiotica</name>
    <dbReference type="NCBI Taxonomy" id="1878942"/>
    <lineage>
        <taxon>Bacteria</taxon>
        <taxon>Pseudomonadati</taxon>
        <taxon>Pseudomonadota</taxon>
        <taxon>Gammaproteobacteria</taxon>
        <taxon>Enterobacterales</taxon>
        <taxon>Yersiniaceae</taxon>
        <taxon>Candidatus Fukatsuia</taxon>
    </lineage>
</organism>
<evidence type="ECO:0000256" key="9">
    <source>
        <dbReference type="ARBA" id="ARBA00023139"/>
    </source>
</evidence>
<dbReference type="Proteomes" id="UP000261875">
    <property type="component" value="Chromosome"/>
</dbReference>
<dbReference type="SUPFAM" id="SSF89392">
    <property type="entry name" value="Prokaryotic lipoproteins and lipoprotein localization factors"/>
    <property type="match status" value="1"/>
</dbReference>
<evidence type="ECO:0000256" key="11">
    <source>
        <dbReference type="ARBA" id="ARBA00023237"/>
    </source>
</evidence>
<keyword evidence="5 13" id="KW-0813">Transport</keyword>
<evidence type="ECO:0000256" key="1">
    <source>
        <dbReference type="ARBA" id="ARBA00004459"/>
    </source>
</evidence>
<protein>
    <recommendedName>
        <fullName evidence="4 13">Outer-membrane lipoprotein LolB</fullName>
    </recommendedName>
</protein>
<evidence type="ECO:0000256" key="4">
    <source>
        <dbReference type="ARBA" id="ARBA00016202"/>
    </source>
</evidence>
<comment type="function">
    <text evidence="13">Plays a critical role in the incorporation of lipoproteins in the outer membrane after they are released by the LolA protein.</text>
</comment>
<accession>A0A2U8I5I9</accession>
<name>A0A2U8I5I9_9GAMM</name>
<evidence type="ECO:0000256" key="12">
    <source>
        <dbReference type="ARBA" id="ARBA00023288"/>
    </source>
</evidence>
<dbReference type="AlphaFoldDB" id="A0A2U8I5I9"/>
<gene>
    <name evidence="13" type="primary">lolB</name>
    <name evidence="14" type="ORF">CCS41_07735</name>
</gene>
<keyword evidence="7 13" id="KW-0653">Protein transport</keyword>
<dbReference type="NCBIfam" id="TIGR00548">
    <property type="entry name" value="lolB"/>
    <property type="match status" value="1"/>
</dbReference>
<dbReference type="CDD" id="cd16326">
    <property type="entry name" value="LolB"/>
    <property type="match status" value="1"/>
</dbReference>
<comment type="subunit">
    <text evidence="3 13">Monomer.</text>
</comment>
<dbReference type="KEGG" id="fsm:CCS41_07735"/>
<dbReference type="PROSITE" id="PS51257">
    <property type="entry name" value="PROKAR_LIPOPROTEIN"/>
    <property type="match status" value="1"/>
</dbReference>
<keyword evidence="6 13" id="KW-0732">Signal</keyword>
<dbReference type="OrthoDB" id="9797618at2"/>
<keyword evidence="12 13" id="KW-0449">Lipoprotein</keyword>
<dbReference type="InterPro" id="IPR029046">
    <property type="entry name" value="LolA/LolB/LppX"/>
</dbReference>
<evidence type="ECO:0000313" key="15">
    <source>
        <dbReference type="Proteomes" id="UP000261875"/>
    </source>
</evidence>
<keyword evidence="8 13" id="KW-0472">Membrane</keyword>